<protein>
    <submittedName>
        <fullName evidence="3">Uncharacterized protein</fullName>
    </submittedName>
</protein>
<organism evidence="3 4">
    <name type="scientific">Trichomonas vaginalis (strain ATCC PRA-98 / G3)</name>
    <dbReference type="NCBI Taxonomy" id="412133"/>
    <lineage>
        <taxon>Eukaryota</taxon>
        <taxon>Metamonada</taxon>
        <taxon>Parabasalia</taxon>
        <taxon>Trichomonadida</taxon>
        <taxon>Trichomonadidae</taxon>
        <taxon>Trichomonas</taxon>
    </lineage>
</organism>
<evidence type="ECO:0000313" key="4">
    <source>
        <dbReference type="Proteomes" id="UP000001542"/>
    </source>
</evidence>
<evidence type="ECO:0000313" key="3">
    <source>
        <dbReference type="EMBL" id="EAY08104.1"/>
    </source>
</evidence>
<dbReference type="VEuPathDB" id="TrichDB:TVAG_497280"/>
<dbReference type="GO" id="GO:0005938">
    <property type="term" value="C:cell cortex"/>
    <property type="evidence" value="ECO:0000318"/>
    <property type="project" value="GO_Central"/>
</dbReference>
<evidence type="ECO:0000256" key="1">
    <source>
        <dbReference type="SAM" id="MobiDB-lite"/>
    </source>
</evidence>
<reference evidence="3" key="1">
    <citation type="submission" date="2006-10" db="EMBL/GenBank/DDBJ databases">
        <authorList>
            <person name="Amadeo P."/>
            <person name="Zhao Q."/>
            <person name="Wortman J."/>
            <person name="Fraser-Liggett C."/>
            <person name="Carlton J."/>
        </authorList>
    </citation>
    <scope>NUCLEOTIDE SEQUENCE</scope>
    <source>
        <strain evidence="3">G3</strain>
    </source>
</reference>
<evidence type="ECO:0000256" key="2">
    <source>
        <dbReference type="SAM" id="Phobius"/>
    </source>
</evidence>
<dbReference type="InterPro" id="IPR016024">
    <property type="entry name" value="ARM-type_fold"/>
</dbReference>
<dbReference type="VEuPathDB" id="TrichDB:TVAGG3_0803510"/>
<dbReference type="PANTHER" id="PTHR12295">
    <property type="entry name" value="FURRY-RELATED"/>
    <property type="match status" value="1"/>
</dbReference>
<keyword evidence="4" id="KW-1185">Reference proteome</keyword>
<feature type="region of interest" description="Disordered" evidence="1">
    <location>
        <begin position="1918"/>
        <end position="1939"/>
    </location>
</feature>
<gene>
    <name evidence="3" type="ORF">TVAG_497280</name>
</gene>
<reference evidence="3" key="2">
    <citation type="journal article" date="2007" name="Science">
        <title>Draft genome sequence of the sexually transmitted pathogen Trichomonas vaginalis.</title>
        <authorList>
            <person name="Carlton J.M."/>
            <person name="Hirt R.P."/>
            <person name="Silva J.C."/>
            <person name="Delcher A.L."/>
            <person name="Schatz M."/>
            <person name="Zhao Q."/>
            <person name="Wortman J.R."/>
            <person name="Bidwell S.L."/>
            <person name="Alsmark U.C.M."/>
            <person name="Besteiro S."/>
            <person name="Sicheritz-Ponten T."/>
            <person name="Noel C.J."/>
            <person name="Dacks J.B."/>
            <person name="Foster P.G."/>
            <person name="Simillion C."/>
            <person name="Van de Peer Y."/>
            <person name="Miranda-Saavedra D."/>
            <person name="Barton G.J."/>
            <person name="Westrop G.D."/>
            <person name="Mueller S."/>
            <person name="Dessi D."/>
            <person name="Fiori P.L."/>
            <person name="Ren Q."/>
            <person name="Paulsen I."/>
            <person name="Zhang H."/>
            <person name="Bastida-Corcuera F.D."/>
            <person name="Simoes-Barbosa A."/>
            <person name="Brown M.T."/>
            <person name="Hayes R.D."/>
            <person name="Mukherjee M."/>
            <person name="Okumura C.Y."/>
            <person name="Schneider R."/>
            <person name="Smith A.J."/>
            <person name="Vanacova S."/>
            <person name="Villalvazo M."/>
            <person name="Haas B.J."/>
            <person name="Pertea M."/>
            <person name="Feldblyum T.V."/>
            <person name="Utterback T.R."/>
            <person name="Shu C.L."/>
            <person name="Osoegawa K."/>
            <person name="de Jong P.J."/>
            <person name="Hrdy I."/>
            <person name="Horvathova L."/>
            <person name="Zubacova Z."/>
            <person name="Dolezal P."/>
            <person name="Malik S.B."/>
            <person name="Logsdon J.M. Jr."/>
            <person name="Henze K."/>
            <person name="Gupta A."/>
            <person name="Wang C.C."/>
            <person name="Dunne R.L."/>
            <person name="Upcroft J.A."/>
            <person name="Upcroft P."/>
            <person name="White O."/>
            <person name="Salzberg S.L."/>
            <person name="Tang P."/>
            <person name="Chiu C.-H."/>
            <person name="Lee Y.-S."/>
            <person name="Embley T.M."/>
            <person name="Coombs G.H."/>
            <person name="Mottram J.C."/>
            <person name="Tachezy J."/>
            <person name="Fraser-Liggett C.M."/>
            <person name="Johnson P.J."/>
        </authorList>
    </citation>
    <scope>NUCLEOTIDE SEQUENCE [LARGE SCALE GENOMIC DNA]</scope>
    <source>
        <strain evidence="3">G3</strain>
    </source>
</reference>
<dbReference type="InterPro" id="IPR039867">
    <property type="entry name" value="Furry/Tao3/Mor2"/>
</dbReference>
<accession>A2EGX0</accession>
<dbReference type="KEGG" id="tva:4766001"/>
<dbReference type="GO" id="GO:0000902">
    <property type="term" value="P:cell morphogenesis"/>
    <property type="evidence" value="ECO:0000318"/>
    <property type="project" value="GO_Central"/>
</dbReference>
<dbReference type="InParanoid" id="A2EGX0"/>
<name>A2EGX0_TRIV3</name>
<keyword evidence="2" id="KW-0472">Membrane</keyword>
<dbReference type="PANTHER" id="PTHR12295:SF30">
    <property type="entry name" value="PROTEIN FURRY"/>
    <property type="match status" value="1"/>
</dbReference>
<dbReference type="EMBL" id="DS113385">
    <property type="protein sequence ID" value="EAY08104.1"/>
    <property type="molecule type" value="Genomic_DNA"/>
</dbReference>
<dbReference type="SUPFAM" id="SSF48371">
    <property type="entry name" value="ARM repeat"/>
    <property type="match status" value="1"/>
</dbReference>
<dbReference type="GO" id="GO:0030427">
    <property type="term" value="C:site of polarized growth"/>
    <property type="evidence" value="ECO:0000318"/>
    <property type="project" value="GO_Central"/>
</dbReference>
<dbReference type="Proteomes" id="UP000001542">
    <property type="component" value="Unassembled WGS sequence"/>
</dbReference>
<feature type="transmembrane region" description="Helical" evidence="2">
    <location>
        <begin position="171"/>
        <end position="190"/>
    </location>
</feature>
<proteinExistence type="predicted"/>
<sequence length="1939" mass="222763">MTINLEPQDVFIALLPNIESTIIEILTKFNVEFEALTKKKSDKFTSSDKLTEFFNIFPRNYNKYSNIVDCYVEYGSLSQDAAIRYLLKFLPKQQDNHIYQSIVKKLNFYDKYSNIIDLFFYLFFADCVVQIYTSKMNFEDPQLLLNICYSIIPVSYESYEEPMITKVIRQYSVLFGFLSISQLSIIFNTFNAGLMKYDTNMFLLLHRFTRLMTSDKVEIEAIGQFLNNFIALTKNFKKARQFDVWAEVLCTICSQLKGDYVESIEKPVTQIFNIAMDKLRDQHSDESYLVLIGILLQRFSSLKKKYYNEYLNKSILEKVNKPQRTYGCLKAFLYLIRGAYVSKSSAFWEWGKVNAQVHYGVEATQIADPSQDQSDPNSYTSLFFKYFIPIPKIEQYFEIIGEILLNFAARDFSYFIKETAPLLINSMPNDRCLLPLSECLVRIVDKDLHFEDWSQLNIRNNSVNVSSLIPNLFNMIKDFLFKITNSTLKKSPPTSLFNFTMKNHVDNLEFHLPLHFNGQSSSMSERINKANDFVNQRYDFRLNKHSSSVFEEGSIDKITEDESIHIKLLSFFPRILNNSDLTTIGRTIINLCATKSKSVSLYAIKVINSLYVTNPEFRLTIFDILLDSIDQTNDEMEMSIFIMILAKLMDLSMRPSCVTHNSLVNFVNHAMATILSCLCNRCCCLRDLAMNLSDRVKRFARSFKINMPLRDIVYDKNITRNSMKIPKGDASLEPRYFASTEYWDIFSILIPPMISKFSMLGDEECLSYLFKITDKKLDMLGEEQLSDSLLAKNYLAILTNCISATEKQSYKKISNFIDVEKFESKSSLTKHHKALFNRLENYMRMMGEKKVKKNGLVESIFDNLNWQTISYIWGSIDRFKIFNDADFMLSFSNIIIKLLSSKDIQYAMICCENAMLSFDKITKVFKEYFISLGVNSEKLNDEPLNIEGKMNDKILDTAKNFLTIINLWVSSFIYPLKCYDGPILMPKVPSFIYSDGFNLICTNLAIFCHNWTNTKSDEINNLANSSIASLSCINPVFTVSFPMSPKITSILFLSAHSGKDTLKRCLFFHYKTLIKEYTKAVYEKSQEVSRIYFLAICSFFCGDAPKNERRAQMVQRMQSPLEKPESRMNDRLTYNEKSLQIDIVQTAGNVIVCAMLNILHVKEEIRMASFKLIMRILPLVNTLLNEGKDVSQDIYKHLDAYADAIYTNSTTLGPKHIIKIASLISEWVPYISESVVEECLRAAKISSTISQNAFFDIMSVFLKNICWSEGGYIKKKTHKLQICTPISLAKALIEVFSSVNHSSLHSYLNGWKKLSSELELIISYLLDIKEESLIPAAKTVLVYMAKSNTDAVIGRLINELTFTNWFYMNMQGKLESNYPPSITPNITIQIVLQSLSEICQNSVEHIFPHIHIICNFSILFYDTYPQVLELLYVIFSILQDTSSILEIILDTTKIESVEFFTDILVKYFYTQKAKSVVHRWGNECIKWATGCGSFEIASRAAAVYSKILIPFDNQIISIMLKSLYSVSTAQQNQMSIKYITNIFVVLNKLVDKMMDSQAFSEHFTHIMKVSEQFMNVPDDNISIEATRIVAKYVASTKCNYDEMLQLLPPICSLLCRTENKRSVDALLMSMIITPKTSARHHRPHLSNIAFCLFLPRLISAFGAYHNMEPFVVLSDAEVKHVLECGLCFSRLPYFEIDITYALHECILHPSEHMFDEFAFRICKPMLANEASKFVGPYFTAMTQKSNEVLKCATFVVVSSMLRGCTSKSDVRGFLEMMPIAANHAISSTNSKYSSELLDIFVVLSKTQPINQVPIASSKIVIPESSWRPTTSIPFVHDDQLPPLTSGNDAFQSPISIVPIDKLFWNDAEIHKFRQKLAKIVVQPQTELHENLEMRKAEVPDKEKIIQVPNNVDDFIKKENIQEEEHSEPSESKEPSGEVK</sequence>
<keyword evidence="2" id="KW-1133">Transmembrane helix</keyword>
<keyword evidence="2" id="KW-0812">Transmembrane</keyword>